<dbReference type="Proteomes" id="UP000001514">
    <property type="component" value="Unassembled WGS sequence"/>
</dbReference>
<feature type="compositionally biased region" description="Basic and acidic residues" evidence="1">
    <location>
        <begin position="471"/>
        <end position="499"/>
    </location>
</feature>
<evidence type="ECO:0000313" key="3">
    <source>
        <dbReference type="EMBL" id="EFJ26951.1"/>
    </source>
</evidence>
<gene>
    <name evidence="2" type="ORF">SELMODRAFT_52963</name>
    <name evidence="3" type="ORF">SELMODRAFT_96730</name>
</gene>
<dbReference type="PANTHER" id="PTHR16897:SF2">
    <property type="entry name" value="OS03G0226600 PROTEIN"/>
    <property type="match status" value="1"/>
</dbReference>
<evidence type="ECO:0000313" key="2">
    <source>
        <dbReference type="EMBL" id="EFJ26666.1"/>
    </source>
</evidence>
<feature type="compositionally biased region" description="Acidic residues" evidence="1">
    <location>
        <begin position="378"/>
        <end position="389"/>
    </location>
</feature>
<keyword evidence="4" id="KW-1185">Reference proteome</keyword>
<feature type="compositionally biased region" description="Basic and acidic residues" evidence="1">
    <location>
        <begin position="390"/>
        <end position="408"/>
    </location>
</feature>
<dbReference type="eggNOG" id="ENOG502QR92">
    <property type="taxonomic scope" value="Eukaryota"/>
</dbReference>
<proteinExistence type="predicted"/>
<organism evidence="4">
    <name type="scientific">Selaginella moellendorffii</name>
    <name type="common">Spikemoss</name>
    <dbReference type="NCBI Taxonomy" id="88036"/>
    <lineage>
        <taxon>Eukaryota</taxon>
        <taxon>Viridiplantae</taxon>
        <taxon>Streptophyta</taxon>
        <taxon>Embryophyta</taxon>
        <taxon>Tracheophyta</taxon>
        <taxon>Lycopodiopsida</taxon>
        <taxon>Selaginellales</taxon>
        <taxon>Selaginellaceae</taxon>
        <taxon>Selaginella</taxon>
    </lineage>
</organism>
<dbReference type="STRING" id="88036.D8RLN2"/>
<name>D8RLN2_SELML</name>
<accession>D8RLN2</accession>
<reference evidence="3 4" key="1">
    <citation type="journal article" date="2011" name="Science">
        <title>The Selaginella genome identifies genetic changes associated with the evolution of vascular plants.</title>
        <authorList>
            <person name="Banks J.A."/>
            <person name="Nishiyama T."/>
            <person name="Hasebe M."/>
            <person name="Bowman J.L."/>
            <person name="Gribskov M."/>
            <person name="dePamphilis C."/>
            <person name="Albert V.A."/>
            <person name="Aono N."/>
            <person name="Aoyama T."/>
            <person name="Ambrose B.A."/>
            <person name="Ashton N.W."/>
            <person name="Axtell M.J."/>
            <person name="Barker E."/>
            <person name="Barker M.S."/>
            <person name="Bennetzen J.L."/>
            <person name="Bonawitz N.D."/>
            <person name="Chapple C."/>
            <person name="Cheng C."/>
            <person name="Correa L.G."/>
            <person name="Dacre M."/>
            <person name="DeBarry J."/>
            <person name="Dreyer I."/>
            <person name="Elias M."/>
            <person name="Engstrom E.M."/>
            <person name="Estelle M."/>
            <person name="Feng L."/>
            <person name="Finet C."/>
            <person name="Floyd S.K."/>
            <person name="Frommer W.B."/>
            <person name="Fujita T."/>
            <person name="Gramzow L."/>
            <person name="Gutensohn M."/>
            <person name="Harholt J."/>
            <person name="Hattori M."/>
            <person name="Heyl A."/>
            <person name="Hirai T."/>
            <person name="Hiwatashi Y."/>
            <person name="Ishikawa M."/>
            <person name="Iwata M."/>
            <person name="Karol K.G."/>
            <person name="Koehler B."/>
            <person name="Kolukisaoglu U."/>
            <person name="Kubo M."/>
            <person name="Kurata T."/>
            <person name="Lalonde S."/>
            <person name="Li K."/>
            <person name="Li Y."/>
            <person name="Litt A."/>
            <person name="Lyons E."/>
            <person name="Manning G."/>
            <person name="Maruyama T."/>
            <person name="Michael T.P."/>
            <person name="Mikami K."/>
            <person name="Miyazaki S."/>
            <person name="Morinaga S."/>
            <person name="Murata T."/>
            <person name="Mueller-Roeber B."/>
            <person name="Nelson D.R."/>
            <person name="Obara M."/>
            <person name="Oguri Y."/>
            <person name="Olmstead R.G."/>
            <person name="Onodera N."/>
            <person name="Petersen B.L."/>
            <person name="Pils B."/>
            <person name="Prigge M."/>
            <person name="Rensing S.A."/>
            <person name="Riano-Pachon D.M."/>
            <person name="Roberts A.W."/>
            <person name="Sato Y."/>
            <person name="Scheller H.V."/>
            <person name="Schulz B."/>
            <person name="Schulz C."/>
            <person name="Shakirov E.V."/>
            <person name="Shibagaki N."/>
            <person name="Shinohara N."/>
            <person name="Shippen D.E."/>
            <person name="Soerensen I."/>
            <person name="Sotooka R."/>
            <person name="Sugimoto N."/>
            <person name="Sugita M."/>
            <person name="Sumikawa N."/>
            <person name="Tanurdzic M."/>
            <person name="Theissen G."/>
            <person name="Ulvskov P."/>
            <person name="Wakazuki S."/>
            <person name="Weng J.K."/>
            <person name="Willats W.W."/>
            <person name="Wipf D."/>
            <person name="Wolf P.G."/>
            <person name="Yang L."/>
            <person name="Zimmer A.D."/>
            <person name="Zhu Q."/>
            <person name="Mitros T."/>
            <person name="Hellsten U."/>
            <person name="Loque D."/>
            <person name="Otillar R."/>
            <person name="Salamov A."/>
            <person name="Schmutz J."/>
            <person name="Shapiro H."/>
            <person name="Lindquist E."/>
            <person name="Lucas S."/>
            <person name="Rokhsar D."/>
            <person name="Grigoriev I.V."/>
        </authorList>
    </citation>
    <scope>NUCLEOTIDE SEQUENCE [LARGE SCALE GENOMIC DNA]</scope>
</reference>
<sequence>QFWNGLPADARRNLLRIDKQTLFEQVRKNLYCSRCHGLLVEGFSQIVMYGKNLSVGRNTSKCRKVYPEDEVNGNAGAGYIGTLQDDAKDPSLHPWGGLAATRDCMLTVLDCFLDGTSLEVLQNVFESARGRERERELLYPDACGGNGRGWISQSSGIYSSGRGHGIKETCALHTTRLSCEALVDFWSALSEETRRSLLRMKEEDFIERLMFRFDSKRFCRDCRRNVLREFKEMKELKRARKEPRCTRWFCAADTTFQYEVSDNAVQADWHESIAGEVGTPYQHFEWALGTAEGKSDIFGFEDVGLSDRVEVEGLDLGNIFDCFITLRAWKRDGRCSDFTVKAHALKGELCVHRRLFVGDGIVSITEGESIQRFFEHAEETEEEEDDDGFDKDGNELDGEGSRSQKHAKSPELARDFLLDAATVIFKEQVEKAFREGTARQNAHSIFVCLALGLLEDRVRVACKEIATLEKQNKLLEEEEHEKREEEERRERRKLKEKEKKLRRKEKLK</sequence>
<dbReference type="Gramene" id="EFJ26951">
    <property type="protein sequence ID" value="EFJ26951"/>
    <property type="gene ID" value="SELMODRAFT_96730"/>
</dbReference>
<dbReference type="PANTHER" id="PTHR16897">
    <property type="entry name" value="OS10G0105400 PROTEIN"/>
    <property type="match status" value="1"/>
</dbReference>
<evidence type="ECO:0000256" key="1">
    <source>
        <dbReference type="SAM" id="MobiDB-lite"/>
    </source>
</evidence>
<dbReference type="OrthoDB" id="567691at2759"/>
<dbReference type="HOGENOM" id="CLU_544427_0_0_1"/>
<feature type="region of interest" description="Disordered" evidence="1">
    <location>
        <begin position="377"/>
        <end position="408"/>
    </location>
</feature>
<dbReference type="Gramene" id="EFJ26666">
    <property type="protein sequence ID" value="EFJ26666"/>
    <property type="gene ID" value="SELMODRAFT_52963"/>
</dbReference>
<dbReference type="EMBL" id="GL377584">
    <property type="protein sequence ID" value="EFJ26666.1"/>
    <property type="molecule type" value="Genomic_DNA"/>
</dbReference>
<evidence type="ECO:0000313" key="4">
    <source>
        <dbReference type="Proteomes" id="UP000001514"/>
    </source>
</evidence>
<dbReference type="EMBL" id="GL377583">
    <property type="protein sequence ID" value="EFJ26951.1"/>
    <property type="molecule type" value="Genomic_DNA"/>
</dbReference>
<feature type="non-terminal residue" evidence="3">
    <location>
        <position position="1"/>
    </location>
</feature>
<dbReference type="AlphaFoldDB" id="D8RLN2"/>
<feature type="region of interest" description="Disordered" evidence="1">
    <location>
        <begin position="471"/>
        <end position="508"/>
    </location>
</feature>
<dbReference type="KEGG" id="smo:SELMODRAFT_96730"/>
<protein>
    <submittedName>
        <fullName evidence="3">Uncharacterized protein</fullName>
    </submittedName>
</protein>
<dbReference type="InParanoid" id="D8RLN2"/>
<dbReference type="KEGG" id="smo:SELMODRAFT_52963"/>
<feature type="non-terminal residue" evidence="3">
    <location>
        <position position="508"/>
    </location>
</feature>
<dbReference type="OMA" id="ARQNANI"/>